<feature type="signal peptide" evidence="3">
    <location>
        <begin position="1"/>
        <end position="21"/>
    </location>
</feature>
<keyword evidence="6" id="KW-1185">Reference proteome</keyword>
<dbReference type="PROSITE" id="PS00122">
    <property type="entry name" value="CARBOXYLESTERASE_B_1"/>
    <property type="match status" value="1"/>
</dbReference>
<keyword evidence="2 3" id="KW-0378">Hydrolase</keyword>
<dbReference type="GO" id="GO:0016787">
    <property type="term" value="F:hydrolase activity"/>
    <property type="evidence" value="ECO:0007669"/>
    <property type="project" value="UniProtKB-KW"/>
</dbReference>
<dbReference type="OrthoDB" id="408631at2759"/>
<feature type="chain" id="PRO_5015214413" description="Carboxylic ester hydrolase" evidence="3">
    <location>
        <begin position="22"/>
        <end position="611"/>
    </location>
</feature>
<evidence type="ECO:0000313" key="5">
    <source>
        <dbReference type="EMBL" id="GBG33071.1"/>
    </source>
</evidence>
<reference evidence="5 6" key="1">
    <citation type="submission" date="2017-12" db="EMBL/GenBank/DDBJ databases">
        <title>Sequencing, de novo assembly and annotation of complete genome of a new Thraustochytrid species, strain FCC1311.</title>
        <authorList>
            <person name="Sedici K."/>
            <person name="Godart F."/>
            <person name="Aiese Cigliano R."/>
            <person name="Sanseverino W."/>
            <person name="Barakat M."/>
            <person name="Ortet P."/>
            <person name="Marechal E."/>
            <person name="Cagnac O."/>
            <person name="Amato A."/>
        </authorList>
    </citation>
    <scope>NUCLEOTIDE SEQUENCE [LARGE SCALE GENOMIC DNA]</scope>
</reference>
<dbReference type="EC" id="3.1.1.-" evidence="3"/>
<gene>
    <name evidence="5" type="ORF">FCC1311_092952</name>
</gene>
<dbReference type="SUPFAM" id="SSF53474">
    <property type="entry name" value="alpha/beta-Hydrolases"/>
    <property type="match status" value="1"/>
</dbReference>
<evidence type="ECO:0000256" key="2">
    <source>
        <dbReference type="ARBA" id="ARBA00022801"/>
    </source>
</evidence>
<comment type="similarity">
    <text evidence="1 3">Belongs to the type-B carboxylesterase/lipase family.</text>
</comment>
<evidence type="ECO:0000259" key="4">
    <source>
        <dbReference type="Pfam" id="PF00135"/>
    </source>
</evidence>
<evidence type="ECO:0000256" key="1">
    <source>
        <dbReference type="ARBA" id="ARBA00005964"/>
    </source>
</evidence>
<sequence length="611" mass="67252">MGLHGALVATAFAASLLLVHGDPGRAGLAALEQQNWRDEQVATGFWVGSDHDLVSDRLQKDDASVNDADHNPCRARLATQGEVVGTWFETFPTCTYKGIPYARAPVGQRRFAPPEPAKAFSSEPFYAAQFGPGCVQACTFGQPDLTCPSTTSEDCLSVNVFTPQSVKTLRSQQALPVLIFFHGGNYVAGSGGVNLYHGSRWSHEQSAVVVTLNYRLGVLGGLYTKRGGIQGNFQLQDQRLAMQWVQTNIAAFGGDPQLVTIFGQSAGAFSVAAHLASPRSWPFFQRAAAISDPIALPTETTAKSEQLSKRFVNAVGCGHIDEVREEACLRNLTTETILTVQEKTAFPTFPGMMLHKFMPWTPVVDGTELPFSPMEAAARGKLASVPMLIGSVANESVAYIWDVSPDPMPKLKYELFIEAIFGPLDAHRVFHQYGPPDQAMTREGDVRKFLTQIATDYIFTCSIRAFAKHAAQTNPVFVYYYNHLPSFNHFMQDGLSPGCEHEICHGCDLAMLFNTMYLARNESHQPAPGPTPAELILSSQMQTVWTNFARTGNPNSPRKLPRQSDSPEALFFPKFNVSRQGMLTMQVSSHPQYDFREVVCDMFDKIGYEVN</sequence>
<evidence type="ECO:0000256" key="3">
    <source>
        <dbReference type="RuleBase" id="RU361235"/>
    </source>
</evidence>
<dbReference type="InterPro" id="IPR002018">
    <property type="entry name" value="CarbesteraseB"/>
</dbReference>
<dbReference type="InterPro" id="IPR029058">
    <property type="entry name" value="AB_hydrolase_fold"/>
</dbReference>
<dbReference type="ESTHER" id="9stra-a0a2r5gxd5">
    <property type="family name" value="Cholinesterase-like"/>
</dbReference>
<protein>
    <recommendedName>
        <fullName evidence="3">Carboxylic ester hydrolase</fullName>
        <ecNumber evidence="3">3.1.1.-</ecNumber>
    </recommendedName>
</protein>
<dbReference type="PANTHER" id="PTHR45570:SF2">
    <property type="entry name" value="ACETYLCHOLINESTERASE 1-LIKE"/>
    <property type="match status" value="1"/>
</dbReference>
<dbReference type="EMBL" id="BEYU01000142">
    <property type="protein sequence ID" value="GBG33071.1"/>
    <property type="molecule type" value="Genomic_DNA"/>
</dbReference>
<comment type="caution">
    <text evidence="5">The sequence shown here is derived from an EMBL/GenBank/DDBJ whole genome shotgun (WGS) entry which is preliminary data.</text>
</comment>
<dbReference type="InterPro" id="IPR019826">
    <property type="entry name" value="Carboxylesterase_B_AS"/>
</dbReference>
<dbReference type="Proteomes" id="UP000241890">
    <property type="component" value="Unassembled WGS sequence"/>
</dbReference>
<feature type="domain" description="Carboxylesterase type B" evidence="4">
    <location>
        <begin position="80"/>
        <end position="575"/>
    </location>
</feature>
<dbReference type="PANTHER" id="PTHR45570">
    <property type="entry name" value="CARBOXYLIC ESTER HYDROLASE"/>
    <property type="match status" value="1"/>
</dbReference>
<name>A0A2R5GXD5_9STRA</name>
<dbReference type="AlphaFoldDB" id="A0A2R5GXD5"/>
<accession>A0A2R5GXD5</accession>
<organism evidence="5 6">
    <name type="scientific">Hondaea fermentalgiana</name>
    <dbReference type="NCBI Taxonomy" id="2315210"/>
    <lineage>
        <taxon>Eukaryota</taxon>
        <taxon>Sar</taxon>
        <taxon>Stramenopiles</taxon>
        <taxon>Bigyra</taxon>
        <taxon>Labyrinthulomycetes</taxon>
        <taxon>Thraustochytrida</taxon>
        <taxon>Thraustochytriidae</taxon>
        <taxon>Hondaea</taxon>
    </lineage>
</organism>
<keyword evidence="3" id="KW-0732">Signal</keyword>
<proteinExistence type="inferred from homology"/>
<dbReference type="InParanoid" id="A0A2R5GXD5"/>
<dbReference type="Gene3D" id="3.40.50.1820">
    <property type="entry name" value="alpha/beta hydrolase"/>
    <property type="match status" value="1"/>
</dbReference>
<evidence type="ECO:0000313" key="6">
    <source>
        <dbReference type="Proteomes" id="UP000241890"/>
    </source>
</evidence>
<dbReference type="Pfam" id="PF00135">
    <property type="entry name" value="COesterase"/>
    <property type="match status" value="1"/>
</dbReference>